<dbReference type="AlphaFoldDB" id="A0A0F8YIC6"/>
<sequence length="342" mass="40109">MKYDGWQQDIIKDVSKYILLCKGRQIGGTTVFSEKAKNRMLEKKTSILVGSITEEQAKLVILMVKDKLLEKHRSQIAETRLTSITLKNGSEIRSRPVGTMGDAFRGFTADINWFNEGSKWPELAFVSIMPTLMTTGGDIWMDSTPFGKYINGTTKKTFFFKCFENLDKTWKIYYKTSPDVIKNREITEEWTKEKRKASLKFLKYQEAILSNLEYRQEYMGEFMDEVNQWFPDELIRKQMTEERPQNIFKDREYYLGVDVARMGEDESSFEIFELRKEHLYQVENQITKKTTLPQTYDHILGLHKLYDFEKILIDSEGIGVGVFDWLMVNDDTKRITIPIDNS</sequence>
<dbReference type="Gene3D" id="3.30.420.240">
    <property type="match status" value="1"/>
</dbReference>
<dbReference type="InterPro" id="IPR027417">
    <property type="entry name" value="P-loop_NTPase"/>
</dbReference>
<protein>
    <submittedName>
        <fullName evidence="1">Uncharacterized protein</fullName>
    </submittedName>
</protein>
<accession>A0A0F8YIC6</accession>
<gene>
    <name evidence="1" type="ORF">LCGC14_2816340</name>
</gene>
<reference evidence="1" key="1">
    <citation type="journal article" date="2015" name="Nature">
        <title>Complex archaea that bridge the gap between prokaryotes and eukaryotes.</title>
        <authorList>
            <person name="Spang A."/>
            <person name="Saw J.H."/>
            <person name="Jorgensen S.L."/>
            <person name="Zaremba-Niedzwiedzka K."/>
            <person name="Martijn J."/>
            <person name="Lind A.E."/>
            <person name="van Eijk R."/>
            <person name="Schleper C."/>
            <person name="Guy L."/>
            <person name="Ettema T.J."/>
        </authorList>
    </citation>
    <scope>NUCLEOTIDE SEQUENCE</scope>
</reference>
<evidence type="ECO:0000313" key="1">
    <source>
        <dbReference type="EMBL" id="KKK81153.1"/>
    </source>
</evidence>
<comment type="caution">
    <text evidence="1">The sequence shown here is derived from an EMBL/GenBank/DDBJ whole genome shotgun (WGS) entry which is preliminary data.</text>
</comment>
<dbReference type="Pfam" id="PF03237">
    <property type="entry name" value="Terminase_6N"/>
    <property type="match status" value="1"/>
</dbReference>
<organism evidence="1">
    <name type="scientific">marine sediment metagenome</name>
    <dbReference type="NCBI Taxonomy" id="412755"/>
    <lineage>
        <taxon>unclassified sequences</taxon>
        <taxon>metagenomes</taxon>
        <taxon>ecological metagenomes</taxon>
    </lineage>
</organism>
<dbReference type="Gene3D" id="3.40.50.300">
    <property type="entry name" value="P-loop containing nucleotide triphosphate hydrolases"/>
    <property type="match status" value="1"/>
</dbReference>
<proteinExistence type="predicted"/>
<feature type="non-terminal residue" evidence="1">
    <location>
        <position position="342"/>
    </location>
</feature>
<dbReference type="EMBL" id="LAZR01053250">
    <property type="protein sequence ID" value="KKK81153.1"/>
    <property type="molecule type" value="Genomic_DNA"/>
</dbReference>
<name>A0A0F8YIC6_9ZZZZ</name>